<evidence type="ECO:0000313" key="1">
    <source>
        <dbReference type="EMBL" id="MCW3482480.1"/>
    </source>
</evidence>
<evidence type="ECO:0000313" key="2">
    <source>
        <dbReference type="Proteomes" id="UP001207742"/>
    </source>
</evidence>
<keyword evidence="2" id="KW-1185">Reference proteome</keyword>
<accession>A0ABT3IEU9</accession>
<organism evidence="1 2">
    <name type="scientific">Chitinophaga nivalis</name>
    <dbReference type="NCBI Taxonomy" id="2991709"/>
    <lineage>
        <taxon>Bacteria</taxon>
        <taxon>Pseudomonadati</taxon>
        <taxon>Bacteroidota</taxon>
        <taxon>Chitinophagia</taxon>
        <taxon>Chitinophagales</taxon>
        <taxon>Chitinophagaceae</taxon>
        <taxon>Chitinophaga</taxon>
    </lineage>
</organism>
<dbReference type="PROSITE" id="PS51257">
    <property type="entry name" value="PROKAR_LIPOPROTEIN"/>
    <property type="match status" value="1"/>
</dbReference>
<reference evidence="1 2" key="1">
    <citation type="submission" date="2022-10" db="EMBL/GenBank/DDBJ databases">
        <title>Chitinophaga nivalis PC15 sp. nov., isolated from Pyeongchang county, South Korea.</title>
        <authorList>
            <person name="Trinh H.N."/>
        </authorList>
    </citation>
    <scope>NUCLEOTIDE SEQUENCE [LARGE SCALE GENOMIC DNA]</scope>
    <source>
        <strain evidence="1 2">PC14</strain>
    </source>
</reference>
<evidence type="ECO:0008006" key="3">
    <source>
        <dbReference type="Google" id="ProtNLM"/>
    </source>
</evidence>
<dbReference type="RefSeq" id="WP_264726889.1">
    <property type="nucleotide sequence ID" value="NZ_JAPDNR010000001.1"/>
</dbReference>
<gene>
    <name evidence="1" type="ORF">OL497_01115</name>
</gene>
<dbReference type="Proteomes" id="UP001207742">
    <property type="component" value="Unassembled WGS sequence"/>
</dbReference>
<name>A0ABT3IEU9_9BACT</name>
<comment type="caution">
    <text evidence="1">The sequence shown here is derived from an EMBL/GenBank/DDBJ whole genome shotgun (WGS) entry which is preliminary data.</text>
</comment>
<sequence length="262" mass="29843">MKINKISWLLPGIVTFMMLACNKDRDNILYKEEVLQINLAGYNATEEELRVKVDTFNLPLGLTKGSFKHRESFIFKGDQQTVRLSITEKSTGKSVVEKEYKRGEDVADLSFLYMNGEVRDMPQKPAVEKGKISLTYMFIPEFTHYSEPVDLVIGKYFATPKVFEEITRIRNVKPNEFSESATFSTFTTGRQEYNGVITTVSFQVRIYKPGTNIPYVDGTDYTWNNISSSAPKPPASTAASKLYIFSESPNGNIMSFFTRLDY</sequence>
<dbReference type="EMBL" id="JAPDNS010000001">
    <property type="protein sequence ID" value="MCW3482480.1"/>
    <property type="molecule type" value="Genomic_DNA"/>
</dbReference>
<proteinExistence type="predicted"/>
<protein>
    <recommendedName>
        <fullName evidence="3">DUF3823 domain-containing protein</fullName>
    </recommendedName>
</protein>